<evidence type="ECO:0000313" key="1">
    <source>
        <dbReference type="EMBL" id="OIT00625.1"/>
    </source>
</evidence>
<proteinExistence type="predicted"/>
<dbReference type="Gramene" id="OIT00625">
    <property type="protein sequence ID" value="OIT00625"/>
    <property type="gene ID" value="A4A49_10211"/>
</dbReference>
<comment type="caution">
    <text evidence="1">The sequence shown here is derived from an EMBL/GenBank/DDBJ whole genome shotgun (WGS) entry which is preliminary data.</text>
</comment>
<organism evidence="1 2">
    <name type="scientific">Nicotiana attenuata</name>
    <name type="common">Coyote tobacco</name>
    <dbReference type="NCBI Taxonomy" id="49451"/>
    <lineage>
        <taxon>Eukaryota</taxon>
        <taxon>Viridiplantae</taxon>
        <taxon>Streptophyta</taxon>
        <taxon>Embryophyta</taxon>
        <taxon>Tracheophyta</taxon>
        <taxon>Spermatophyta</taxon>
        <taxon>Magnoliopsida</taxon>
        <taxon>eudicotyledons</taxon>
        <taxon>Gunneridae</taxon>
        <taxon>Pentapetalae</taxon>
        <taxon>asterids</taxon>
        <taxon>lamiids</taxon>
        <taxon>Solanales</taxon>
        <taxon>Solanaceae</taxon>
        <taxon>Nicotianoideae</taxon>
        <taxon>Nicotianeae</taxon>
        <taxon>Nicotiana</taxon>
    </lineage>
</organism>
<dbReference type="Proteomes" id="UP000187609">
    <property type="component" value="Unassembled WGS sequence"/>
</dbReference>
<sequence>MFLFSLLMKEGISPKAGGNLPHRRYNKTPSDLKAQSTAHTLRPHCIHSLRKITWYYIPLKFHPLISQ</sequence>
<protein>
    <submittedName>
        <fullName evidence="1">Uncharacterized protein</fullName>
    </submittedName>
</protein>
<dbReference type="SMR" id="A0A1J6IZZ1"/>
<name>A0A1J6IZZ1_NICAT</name>
<keyword evidence="2" id="KW-1185">Reference proteome</keyword>
<evidence type="ECO:0000313" key="2">
    <source>
        <dbReference type="Proteomes" id="UP000187609"/>
    </source>
</evidence>
<gene>
    <name evidence="1" type="ORF">A4A49_10211</name>
</gene>
<dbReference type="EMBL" id="MJEQ01037189">
    <property type="protein sequence ID" value="OIT00625.1"/>
    <property type="molecule type" value="Genomic_DNA"/>
</dbReference>
<dbReference type="AlphaFoldDB" id="A0A1J6IZZ1"/>
<accession>A0A1J6IZZ1</accession>
<reference evidence="1" key="1">
    <citation type="submission" date="2016-11" db="EMBL/GenBank/DDBJ databases">
        <title>The genome of Nicotiana attenuata.</title>
        <authorList>
            <person name="Xu S."/>
            <person name="Brockmoeller T."/>
            <person name="Gaquerel E."/>
            <person name="Navarro A."/>
            <person name="Kuhl H."/>
            <person name="Gase K."/>
            <person name="Ling Z."/>
            <person name="Zhou W."/>
            <person name="Kreitzer C."/>
            <person name="Stanke M."/>
            <person name="Tang H."/>
            <person name="Lyons E."/>
            <person name="Pandey P."/>
            <person name="Pandey S.P."/>
            <person name="Timmermann B."/>
            <person name="Baldwin I.T."/>
        </authorList>
    </citation>
    <scope>NUCLEOTIDE SEQUENCE [LARGE SCALE GENOMIC DNA]</scope>
    <source>
        <strain evidence="1">UT</strain>
    </source>
</reference>